<protein>
    <submittedName>
        <fullName evidence="1">Uncharacterized protein</fullName>
    </submittedName>
</protein>
<organism evidence="1 2">
    <name type="scientific">Characodon lateralis</name>
    <dbReference type="NCBI Taxonomy" id="208331"/>
    <lineage>
        <taxon>Eukaryota</taxon>
        <taxon>Metazoa</taxon>
        <taxon>Chordata</taxon>
        <taxon>Craniata</taxon>
        <taxon>Vertebrata</taxon>
        <taxon>Euteleostomi</taxon>
        <taxon>Actinopterygii</taxon>
        <taxon>Neopterygii</taxon>
        <taxon>Teleostei</taxon>
        <taxon>Neoteleostei</taxon>
        <taxon>Acanthomorphata</taxon>
        <taxon>Ovalentaria</taxon>
        <taxon>Atherinomorphae</taxon>
        <taxon>Cyprinodontiformes</taxon>
        <taxon>Goodeidae</taxon>
        <taxon>Characodon</taxon>
    </lineage>
</organism>
<name>A0ABU7F6X5_9TELE</name>
<reference evidence="1 2" key="1">
    <citation type="submission" date="2021-06" db="EMBL/GenBank/DDBJ databases">
        <authorList>
            <person name="Palmer J.M."/>
        </authorList>
    </citation>
    <scope>NUCLEOTIDE SEQUENCE [LARGE SCALE GENOMIC DNA]</scope>
    <source>
        <strain evidence="1 2">CL_MEX2019</strain>
        <tissue evidence="1">Muscle</tissue>
    </source>
</reference>
<keyword evidence="2" id="KW-1185">Reference proteome</keyword>
<evidence type="ECO:0000313" key="1">
    <source>
        <dbReference type="EMBL" id="MED6295055.1"/>
    </source>
</evidence>
<sequence>MQDHHTDFQVTTAGPIINTSLPWMGASPEGIITYVYHVEKDNVMTLKANHKYIKTRLLPELLGKYYTVPGSGLPNLRETATFRMLLW</sequence>
<dbReference type="EMBL" id="JAHUTJ010077247">
    <property type="protein sequence ID" value="MED6295055.1"/>
    <property type="molecule type" value="Genomic_DNA"/>
</dbReference>
<evidence type="ECO:0000313" key="2">
    <source>
        <dbReference type="Proteomes" id="UP001352852"/>
    </source>
</evidence>
<proteinExistence type="predicted"/>
<accession>A0ABU7F6X5</accession>
<dbReference type="Proteomes" id="UP001352852">
    <property type="component" value="Unassembled WGS sequence"/>
</dbReference>
<gene>
    <name evidence="1" type="ORF">CHARACLAT_027475</name>
</gene>
<comment type="caution">
    <text evidence="1">The sequence shown here is derived from an EMBL/GenBank/DDBJ whole genome shotgun (WGS) entry which is preliminary data.</text>
</comment>